<dbReference type="Pfam" id="PF12848">
    <property type="entry name" value="ABC_tran_Xtn"/>
    <property type="match status" value="1"/>
</dbReference>
<dbReference type="PANTHER" id="PTHR42855">
    <property type="entry name" value="ABC TRANSPORTER ATP-BINDING SUBUNIT"/>
    <property type="match status" value="1"/>
</dbReference>
<evidence type="ECO:0000256" key="5">
    <source>
        <dbReference type="ARBA" id="ARBA00022801"/>
    </source>
</evidence>
<keyword evidence="7 11" id="KW-0238">DNA-binding</keyword>
<dbReference type="SMART" id="SM00382">
    <property type="entry name" value="AAA"/>
    <property type="match status" value="2"/>
</dbReference>
<feature type="domain" description="ABC transporter" evidence="13">
    <location>
        <begin position="320"/>
        <end position="537"/>
    </location>
</feature>
<keyword evidence="8 11" id="KW-0234">DNA repair</keyword>
<reference evidence="14" key="1">
    <citation type="journal article" date="2020" name="mSystems">
        <title>Genome- and Community-Level Interaction Insights into Carbon Utilization and Element Cycling Functions of Hydrothermarchaeota in Hydrothermal Sediment.</title>
        <authorList>
            <person name="Zhou Z."/>
            <person name="Liu Y."/>
            <person name="Xu W."/>
            <person name="Pan J."/>
            <person name="Luo Z.H."/>
            <person name="Li M."/>
        </authorList>
    </citation>
    <scope>NUCLEOTIDE SEQUENCE [LARGE SCALE GENOMIC DNA]</scope>
    <source>
        <strain evidence="14">HyVt-458</strain>
    </source>
</reference>
<dbReference type="HAMAP" id="MF_00848">
    <property type="entry name" value="Uup"/>
    <property type="match status" value="1"/>
</dbReference>
<dbReference type="GO" id="GO:0005524">
    <property type="term" value="F:ATP binding"/>
    <property type="evidence" value="ECO:0007669"/>
    <property type="project" value="UniProtKB-UniRule"/>
</dbReference>
<dbReference type="InterPro" id="IPR003439">
    <property type="entry name" value="ABC_transporter-like_ATP-bd"/>
</dbReference>
<dbReference type="InterPro" id="IPR032781">
    <property type="entry name" value="ABC_tran_Xtn"/>
</dbReference>
<dbReference type="PROSITE" id="PS00211">
    <property type="entry name" value="ABC_TRANSPORTER_1"/>
    <property type="match status" value="2"/>
</dbReference>
<name>A0A831RVM0_9GAMM</name>
<keyword evidence="4 11" id="KW-0227">DNA damage</keyword>
<protein>
    <recommendedName>
        <fullName evidence="11">ATP-binding protein Uup</fullName>
        <ecNumber evidence="11">3.6.1.-</ecNumber>
    </recommendedName>
</protein>
<evidence type="ECO:0000256" key="9">
    <source>
        <dbReference type="ARBA" id="ARBA00049360"/>
    </source>
</evidence>
<dbReference type="Proteomes" id="UP000886339">
    <property type="component" value="Unassembled WGS sequence"/>
</dbReference>
<dbReference type="PROSITE" id="PS50893">
    <property type="entry name" value="ABC_TRANSPORTER_2"/>
    <property type="match status" value="2"/>
</dbReference>
<sequence>MSLFSLKKVSLSFGHPALLEDIDLSIGKGERICLIGRNGEGKSTLMKLITGELTADSGEIRMAQGARIARLSQEVPDDCNGSVFELVADGLGELAGLIKDYHAACVSLADDGGENAMNRLSRIQQKMESAGGWQLEQQVEQVISRMELDADAEFSSLSGGMKRRVLLARALAGDPDLLLLDEPTNHLDIESIAWLEEFLLGWRGSLLFITHDRAFLRRLATRIIELDRGSITDWPGDYDNYLRRKAEMENAEAKENARFDKKLAQEEVWIRQGIKARRTRNEGRVRQLQAMREAARQRRKKQGTARLEMNKGDLSGKLVCEAEHVSYAWDGRPVIRDFSTTILRGDRVGIIGPNGCGKSTLLNLLLGKLQPDSGLIRMGSKVEVAYFDQLRAQLDLEATVIDNVAGGSDTVTVNGRPKHIIGYLQDFLFPPARARQPVKALSGGERNRLLLAKLFVRPANLLVMDEPTNDLDVETLELLEELLLDYQGTLLLVSHDRVFLDNVVTSSLVFEGGGQVNSYVGGYSDWLAQRNRSSEKKNSAADKPKQLPASGPKKVSPGKLGYKDQRELNALPGDIETLESDREKLESVLADPELYRKEPEKVAELTSRMQELDQELEAKYARWDELEEKRLQLKEAAD</sequence>
<dbReference type="InterPro" id="IPR003593">
    <property type="entry name" value="AAA+_ATPase"/>
</dbReference>
<dbReference type="InterPro" id="IPR032524">
    <property type="entry name" value="ABC_tran_C"/>
</dbReference>
<evidence type="ECO:0000256" key="7">
    <source>
        <dbReference type="ARBA" id="ARBA00023125"/>
    </source>
</evidence>
<evidence type="ECO:0000256" key="3">
    <source>
        <dbReference type="ARBA" id="ARBA00022741"/>
    </source>
</evidence>
<dbReference type="InterPro" id="IPR037118">
    <property type="entry name" value="Val-tRNA_synth_C_sf"/>
</dbReference>
<evidence type="ECO:0000256" key="11">
    <source>
        <dbReference type="HAMAP-Rule" id="MF_00848"/>
    </source>
</evidence>
<dbReference type="InterPro" id="IPR051309">
    <property type="entry name" value="ABCF_ATPase"/>
</dbReference>
<keyword evidence="11" id="KW-0175">Coiled coil</keyword>
<evidence type="ECO:0000256" key="10">
    <source>
        <dbReference type="ARBA" id="ARBA00061478"/>
    </source>
</evidence>
<dbReference type="CDD" id="cd03221">
    <property type="entry name" value="ABCF_EF-3"/>
    <property type="match status" value="2"/>
</dbReference>
<evidence type="ECO:0000259" key="13">
    <source>
        <dbReference type="PROSITE" id="PS50893"/>
    </source>
</evidence>
<dbReference type="GO" id="GO:0043022">
    <property type="term" value="F:ribosome binding"/>
    <property type="evidence" value="ECO:0007669"/>
    <property type="project" value="UniProtKB-UniRule"/>
</dbReference>
<accession>A0A831RVM0</accession>
<proteinExistence type="inferred from homology"/>
<keyword evidence="5 11" id="KW-0378">Hydrolase</keyword>
<keyword evidence="1 11" id="KW-0963">Cytoplasm</keyword>
<dbReference type="GO" id="GO:0003677">
    <property type="term" value="F:DNA binding"/>
    <property type="evidence" value="ECO:0007669"/>
    <property type="project" value="UniProtKB-UniRule"/>
</dbReference>
<comment type="caution">
    <text evidence="14">The sequence shown here is derived from an EMBL/GenBank/DDBJ whole genome shotgun (WGS) entry which is preliminary data.</text>
</comment>
<gene>
    <name evidence="11" type="primary">uup</name>
    <name evidence="14" type="ORF">ENJ12_03840</name>
</gene>
<dbReference type="EMBL" id="DRLF01000140">
    <property type="protein sequence ID" value="HEC05955.1"/>
    <property type="molecule type" value="Genomic_DNA"/>
</dbReference>
<evidence type="ECO:0000256" key="1">
    <source>
        <dbReference type="ARBA" id="ARBA00022490"/>
    </source>
</evidence>
<feature type="compositionally biased region" description="Basic and acidic residues" evidence="12">
    <location>
        <begin position="532"/>
        <end position="545"/>
    </location>
</feature>
<keyword evidence="2 11" id="KW-0677">Repeat</keyword>
<feature type="coiled-coil region" evidence="11">
    <location>
        <begin position="602"/>
        <end position="629"/>
    </location>
</feature>
<dbReference type="InterPro" id="IPR017871">
    <property type="entry name" value="ABC_transporter-like_CS"/>
</dbReference>
<organism evidence="14">
    <name type="scientific">Thiolapillus brandeum</name>
    <dbReference type="NCBI Taxonomy" id="1076588"/>
    <lineage>
        <taxon>Bacteria</taxon>
        <taxon>Pseudomonadati</taxon>
        <taxon>Pseudomonadota</taxon>
        <taxon>Gammaproteobacteria</taxon>
        <taxon>Chromatiales</taxon>
        <taxon>Sedimenticolaceae</taxon>
        <taxon>Thiolapillus</taxon>
    </lineage>
</organism>
<dbReference type="GO" id="GO:0006281">
    <property type="term" value="P:DNA repair"/>
    <property type="evidence" value="ECO:0007669"/>
    <property type="project" value="UniProtKB-KW"/>
</dbReference>
<feature type="region of interest" description="Disordered" evidence="12">
    <location>
        <begin position="531"/>
        <end position="563"/>
    </location>
</feature>
<dbReference type="GO" id="GO:0005737">
    <property type="term" value="C:cytoplasm"/>
    <property type="evidence" value="ECO:0007669"/>
    <property type="project" value="UniProtKB-SubCell"/>
</dbReference>
<keyword evidence="6 11" id="KW-0067">ATP-binding</keyword>
<evidence type="ECO:0000256" key="8">
    <source>
        <dbReference type="ARBA" id="ARBA00023204"/>
    </source>
</evidence>
<dbReference type="Gene3D" id="3.40.50.300">
    <property type="entry name" value="P-loop containing nucleotide triphosphate hydrolases"/>
    <property type="match status" value="2"/>
</dbReference>
<evidence type="ECO:0000256" key="6">
    <source>
        <dbReference type="ARBA" id="ARBA00022840"/>
    </source>
</evidence>
<dbReference type="InterPro" id="IPR027417">
    <property type="entry name" value="P-loop_NTPase"/>
</dbReference>
<evidence type="ECO:0000256" key="2">
    <source>
        <dbReference type="ARBA" id="ARBA00022737"/>
    </source>
</evidence>
<dbReference type="Pfam" id="PF16326">
    <property type="entry name" value="ABC_tran_CTD"/>
    <property type="match status" value="1"/>
</dbReference>
<feature type="domain" description="ABC transporter" evidence="13">
    <location>
        <begin position="4"/>
        <end position="253"/>
    </location>
</feature>
<dbReference type="InterPro" id="IPR043686">
    <property type="entry name" value="Uup"/>
</dbReference>
<dbReference type="FunFam" id="3.40.50.300:FF:000011">
    <property type="entry name" value="Putative ABC transporter ATP-binding component"/>
    <property type="match status" value="1"/>
</dbReference>
<dbReference type="Gene3D" id="1.10.287.380">
    <property type="entry name" value="Valyl-tRNA synthetase, C-terminal domain"/>
    <property type="match status" value="1"/>
</dbReference>
<keyword evidence="3 11" id="KW-0547">Nucleotide-binding</keyword>
<feature type="binding site" evidence="11">
    <location>
        <begin position="36"/>
        <end position="43"/>
    </location>
    <ligand>
        <name>ATP</name>
        <dbReference type="ChEBI" id="CHEBI:30616"/>
        <label>1</label>
    </ligand>
</feature>
<comment type="subcellular location">
    <subcellularLocation>
        <location evidence="11">Cytoplasm</location>
    </subcellularLocation>
    <text evidence="11">Associates with ribosomes.</text>
</comment>
<dbReference type="FunFam" id="3.40.50.300:FF:000309">
    <property type="entry name" value="ABC transporter ATP-binding protein"/>
    <property type="match status" value="1"/>
</dbReference>
<comment type="function">
    <text evidence="11">Probably plays a role in ribosome assembly or function. May be involved in resolution of branched DNA intermediates that result from template switching in postreplication gaps. Binds DNA and has ATPase activity.</text>
</comment>
<evidence type="ECO:0000256" key="4">
    <source>
        <dbReference type="ARBA" id="ARBA00022763"/>
    </source>
</evidence>
<dbReference type="Pfam" id="PF00005">
    <property type="entry name" value="ABC_tran"/>
    <property type="match status" value="2"/>
</dbReference>
<dbReference type="AlphaFoldDB" id="A0A831RVM0"/>
<dbReference type="GO" id="GO:0016887">
    <property type="term" value="F:ATP hydrolysis activity"/>
    <property type="evidence" value="ECO:0007669"/>
    <property type="project" value="UniProtKB-UniRule"/>
</dbReference>
<comment type="similarity">
    <text evidence="10 11">Belongs to the ABC transporter superfamily. ABCF family. Uup subfamily.</text>
</comment>
<dbReference type="SUPFAM" id="SSF52540">
    <property type="entry name" value="P-loop containing nucleoside triphosphate hydrolases"/>
    <property type="match status" value="2"/>
</dbReference>
<feature type="binding site" evidence="11">
    <location>
        <begin position="352"/>
        <end position="359"/>
    </location>
    <ligand>
        <name>ATP</name>
        <dbReference type="ChEBI" id="CHEBI:30616"/>
        <label>2</label>
    </ligand>
</feature>
<evidence type="ECO:0000256" key="12">
    <source>
        <dbReference type="SAM" id="MobiDB-lite"/>
    </source>
</evidence>
<dbReference type="PANTHER" id="PTHR42855:SF1">
    <property type="entry name" value="ABC TRANSPORTER DOMAIN-CONTAINING PROTEIN"/>
    <property type="match status" value="1"/>
</dbReference>
<dbReference type="EC" id="3.6.1.-" evidence="11"/>
<evidence type="ECO:0000313" key="14">
    <source>
        <dbReference type="EMBL" id="HEC05955.1"/>
    </source>
</evidence>
<comment type="catalytic activity">
    <reaction evidence="9 11">
        <text>ATP + H2O = ADP + phosphate + H(+)</text>
        <dbReference type="Rhea" id="RHEA:13065"/>
        <dbReference type="ChEBI" id="CHEBI:15377"/>
        <dbReference type="ChEBI" id="CHEBI:15378"/>
        <dbReference type="ChEBI" id="CHEBI:30616"/>
        <dbReference type="ChEBI" id="CHEBI:43474"/>
        <dbReference type="ChEBI" id="CHEBI:456216"/>
    </reaction>
</comment>